<keyword evidence="6 7" id="KW-0460">Magnesium</keyword>
<feature type="binding site" evidence="7">
    <location>
        <position position="41"/>
    </location>
    <ligand>
        <name>ATP</name>
        <dbReference type="ChEBI" id="CHEBI:30616"/>
    </ligand>
</feature>
<dbReference type="GO" id="GO:0006799">
    <property type="term" value="P:polyphosphate biosynthetic process"/>
    <property type="evidence" value="ECO:0007669"/>
    <property type="project" value="UniProtKB-UniRule"/>
</dbReference>
<dbReference type="RefSeq" id="WP_008708575.1">
    <property type="nucleotide sequence ID" value="NZ_DBFBHA010000116.1"/>
</dbReference>
<comment type="PTM">
    <text evidence="7 8">An intermediate of this reaction is the autophosphorylated ppk in which a phosphate is covalently linked to a histidine residue through a N-P bond.</text>
</comment>
<feature type="binding site" evidence="7">
    <location>
        <position position="401"/>
    </location>
    <ligand>
        <name>Mg(2+)</name>
        <dbReference type="ChEBI" id="CHEBI:18420"/>
    </ligand>
</feature>
<dbReference type="EC" id="2.7.4.1" evidence="7 8"/>
<comment type="cofactor">
    <cofactor evidence="7">
        <name>Mg(2+)</name>
        <dbReference type="ChEBI" id="CHEBI:18420"/>
    </cofactor>
</comment>
<dbReference type="InterPro" id="IPR041108">
    <property type="entry name" value="PP_kinase_C_1"/>
</dbReference>
<dbReference type="InterPro" id="IPR001736">
    <property type="entry name" value="PLipase_D/transphosphatidylase"/>
</dbReference>
<dbReference type="GO" id="GO:0009358">
    <property type="term" value="C:polyphosphate kinase complex"/>
    <property type="evidence" value="ECO:0007669"/>
    <property type="project" value="InterPro"/>
</dbReference>
<gene>
    <name evidence="10" type="primary">ppk1</name>
    <name evidence="7" type="synonym">ppk</name>
    <name evidence="10" type="ORF">NE630_04600</name>
</gene>
<keyword evidence="11" id="KW-1185">Reference proteome</keyword>
<evidence type="ECO:0000256" key="6">
    <source>
        <dbReference type="ARBA" id="ARBA00022842"/>
    </source>
</evidence>
<dbReference type="GO" id="GO:0005524">
    <property type="term" value="F:ATP binding"/>
    <property type="evidence" value="ECO:0007669"/>
    <property type="project" value="UniProtKB-KW"/>
</dbReference>
<dbReference type="Gene3D" id="3.30.870.10">
    <property type="entry name" value="Endonuclease Chain A"/>
    <property type="match status" value="2"/>
</dbReference>
<dbReference type="PIRSF" id="PIRSF015589">
    <property type="entry name" value="PP_kinase"/>
    <property type="match status" value="1"/>
</dbReference>
<sequence length="687" mass="78124">MIMNNRELSWLVFNDRVLQEAQDKSVPLMQRFKFLGIFSNNQDEFVKVRVAKLIRLSRLKGLKGAQAAKARAAAEVLPLLYARMSESQEKFDEIYYGILAEMAEIGINVVNERRLTEGQEQFCADYYASVVSERIVPLLIRKTTKMPFIGDGDIYLAVKMTGGKGKNVRYAFIQIPVSSACPRFVELPSAEGRRDIIFLDDIIRLCLREIFFMFSCETISAHTFRVVRDAQIEMDGDISKSLMEKMEEGIENRYRGNPVRLIYDRDMPEDLLSLIVSKLSLKLGPSLDPGGRYHLKRDLMKFPRVCPRLEEKLPAPMRHPAIAPFAGVFKATAKRDVMLHFPYHTFNHVIDFLREAAIDPKVESISITLYRTAEHSKVINALIGAAKNGKRVTVIMELLARFDEGQNIEYADILQRAGVRVIDGVAGLKVHCKLILAERRERGGVKGYAYIGTGNFNESTAKIYSDFGLLTCRREIVSETRAVFDSIVSHKPLSCKELLVAPYNMRARFEELAEEEIKQAKKGRKAYIKAKFNSLTDPEMINLLYRASRAGVRISLIVRGACCLQPGVEGLSENIRVISIIDIYLEHARMAIFCGGGEEKYFILSADWMTRNLNRRIEVGTPVYDPAIRRQMKKVFEMQWGDNVKARDMAVFGANEYVKGEGEERCRSQLALHDFYKKAAEKGDEEQ</sequence>
<accession>A0AAW5JYS8</accession>
<dbReference type="Gene3D" id="3.30.1840.10">
    <property type="entry name" value="Polyphosphate kinase middle domain"/>
    <property type="match status" value="1"/>
</dbReference>
<dbReference type="Pfam" id="PF02503">
    <property type="entry name" value="PP_kinase"/>
    <property type="match status" value="1"/>
</dbReference>
<dbReference type="AlphaFoldDB" id="A0AAW5JYS8"/>
<feature type="binding site" evidence="7">
    <location>
        <position position="587"/>
    </location>
    <ligand>
        <name>ATP</name>
        <dbReference type="ChEBI" id="CHEBI:30616"/>
    </ligand>
</feature>
<reference evidence="10 11" key="1">
    <citation type="submission" date="2022-06" db="EMBL/GenBank/DDBJ databases">
        <title>Isolation of gut microbiota from human fecal samples.</title>
        <authorList>
            <person name="Pamer E.G."/>
            <person name="Barat B."/>
            <person name="Waligurski E."/>
            <person name="Medina S."/>
            <person name="Paddock L."/>
            <person name="Mostad J."/>
        </authorList>
    </citation>
    <scope>NUCLEOTIDE SEQUENCE [LARGE SCALE GENOMIC DNA]</scope>
    <source>
        <strain evidence="10 11">DFI.9.90</strain>
    </source>
</reference>
<evidence type="ECO:0000256" key="8">
    <source>
        <dbReference type="RuleBase" id="RU003800"/>
    </source>
</evidence>
<dbReference type="PANTHER" id="PTHR30218:SF0">
    <property type="entry name" value="POLYPHOSPHATE KINASE"/>
    <property type="match status" value="1"/>
</dbReference>
<dbReference type="InterPro" id="IPR025200">
    <property type="entry name" value="PPK_C_dom2"/>
</dbReference>
<dbReference type="HAMAP" id="MF_00347">
    <property type="entry name" value="Polyphosphate_kinase"/>
    <property type="match status" value="1"/>
</dbReference>
<dbReference type="InterPro" id="IPR024953">
    <property type="entry name" value="PP_kinase_middle"/>
</dbReference>
<dbReference type="InterPro" id="IPR036830">
    <property type="entry name" value="PP_kinase_middle_dom_sf"/>
</dbReference>
<dbReference type="GO" id="GO:0046872">
    <property type="term" value="F:metal ion binding"/>
    <property type="evidence" value="ECO:0007669"/>
    <property type="project" value="UniProtKB-KW"/>
</dbReference>
<keyword evidence="2 7" id="KW-0808">Transferase</keyword>
<evidence type="ECO:0000259" key="9">
    <source>
        <dbReference type="PROSITE" id="PS50035"/>
    </source>
</evidence>
<evidence type="ECO:0000256" key="4">
    <source>
        <dbReference type="ARBA" id="ARBA00022777"/>
    </source>
</evidence>
<evidence type="ECO:0000313" key="10">
    <source>
        <dbReference type="EMBL" id="MCQ4813705.1"/>
    </source>
</evidence>
<feature type="binding site" evidence="7">
    <location>
        <position position="559"/>
    </location>
    <ligand>
        <name>ATP</name>
        <dbReference type="ChEBI" id="CHEBI:30616"/>
    </ligand>
</feature>
<protein>
    <recommendedName>
        <fullName evidence="7 8">Polyphosphate kinase</fullName>
        <ecNumber evidence="7 8">2.7.4.1</ecNumber>
    </recommendedName>
    <alternativeName>
        <fullName evidence="7">ATP-polyphosphate phosphotransferase</fullName>
    </alternativeName>
    <alternativeName>
        <fullName evidence="7">Polyphosphoric acid kinase</fullName>
    </alternativeName>
</protein>
<dbReference type="Pfam" id="PF13089">
    <property type="entry name" value="PP_kinase_N"/>
    <property type="match status" value="1"/>
</dbReference>
<feature type="binding site" evidence="7">
    <location>
        <position position="464"/>
    </location>
    <ligand>
        <name>ATP</name>
        <dbReference type="ChEBI" id="CHEBI:30616"/>
    </ligand>
</feature>
<keyword evidence="7" id="KW-0479">Metal-binding</keyword>
<evidence type="ECO:0000313" key="11">
    <source>
        <dbReference type="Proteomes" id="UP001205919"/>
    </source>
</evidence>
<comment type="caution">
    <text evidence="10">The sequence shown here is derived from an EMBL/GenBank/DDBJ whole genome shotgun (WGS) entry which is preliminary data.</text>
</comment>
<feature type="domain" description="PLD phosphodiesterase" evidence="9">
    <location>
        <begin position="426"/>
        <end position="460"/>
    </location>
</feature>
<comment type="similarity">
    <text evidence="7 8">Belongs to the polyphosphate kinase 1 (PPK1) family.</text>
</comment>
<comment type="catalytic activity">
    <reaction evidence="7 8">
        <text>[phosphate](n) + ATP = [phosphate](n+1) + ADP</text>
        <dbReference type="Rhea" id="RHEA:19573"/>
        <dbReference type="Rhea" id="RHEA-COMP:9859"/>
        <dbReference type="Rhea" id="RHEA-COMP:14280"/>
        <dbReference type="ChEBI" id="CHEBI:16838"/>
        <dbReference type="ChEBI" id="CHEBI:30616"/>
        <dbReference type="ChEBI" id="CHEBI:456216"/>
        <dbReference type="EC" id="2.7.4.1"/>
    </reaction>
</comment>
<dbReference type="InterPro" id="IPR025198">
    <property type="entry name" value="PPK_N_dom"/>
</dbReference>
<dbReference type="Pfam" id="PF13090">
    <property type="entry name" value="PP_kinase_C"/>
    <property type="match status" value="1"/>
</dbReference>
<comment type="function">
    <text evidence="7 8">Catalyzes the reversible transfer of the terminal phosphate of ATP to form a long-chain polyphosphate (polyP).</text>
</comment>
<dbReference type="NCBIfam" id="NF003917">
    <property type="entry name" value="PRK05443.1-1"/>
    <property type="match status" value="1"/>
</dbReference>
<dbReference type="PANTHER" id="PTHR30218">
    <property type="entry name" value="POLYPHOSPHATE KINASE"/>
    <property type="match status" value="1"/>
</dbReference>
<evidence type="ECO:0000256" key="3">
    <source>
        <dbReference type="ARBA" id="ARBA00022741"/>
    </source>
</evidence>
<dbReference type="InterPro" id="IPR036832">
    <property type="entry name" value="PPK_N_dom_sf"/>
</dbReference>
<dbReference type="InterPro" id="IPR003414">
    <property type="entry name" value="PP_kinase"/>
</dbReference>
<dbReference type="SUPFAM" id="SSF140356">
    <property type="entry name" value="PPK N-terminal domain-like"/>
    <property type="match status" value="1"/>
</dbReference>
<dbReference type="CDD" id="cd09167">
    <property type="entry name" value="PLDc_EcPPK1_C2_like"/>
    <property type="match status" value="1"/>
</dbReference>
<dbReference type="SUPFAM" id="SSF56024">
    <property type="entry name" value="Phospholipase D/nuclease"/>
    <property type="match status" value="2"/>
</dbReference>
<evidence type="ECO:0000256" key="5">
    <source>
        <dbReference type="ARBA" id="ARBA00022840"/>
    </source>
</evidence>
<evidence type="ECO:0000256" key="1">
    <source>
        <dbReference type="ARBA" id="ARBA00022553"/>
    </source>
</evidence>
<dbReference type="Pfam" id="PF17941">
    <property type="entry name" value="PP_kinase_C_1"/>
    <property type="match status" value="1"/>
</dbReference>
<dbReference type="CDD" id="cd09164">
    <property type="entry name" value="PLDc_EcPPK1_C1_like"/>
    <property type="match status" value="1"/>
</dbReference>
<feature type="binding site" evidence="7">
    <location>
        <position position="371"/>
    </location>
    <ligand>
        <name>Mg(2+)</name>
        <dbReference type="ChEBI" id="CHEBI:18420"/>
    </ligand>
</feature>
<organism evidence="10 11">
    <name type="scientific">Cloacibacillus evryensis</name>
    <dbReference type="NCBI Taxonomy" id="508460"/>
    <lineage>
        <taxon>Bacteria</taxon>
        <taxon>Thermotogati</taxon>
        <taxon>Synergistota</taxon>
        <taxon>Synergistia</taxon>
        <taxon>Synergistales</taxon>
        <taxon>Synergistaceae</taxon>
        <taxon>Cloacibacillus</taxon>
    </lineage>
</organism>
<keyword evidence="3 7" id="KW-0547">Nucleotide-binding</keyword>
<dbReference type="GO" id="GO:0008976">
    <property type="term" value="F:polyphosphate kinase activity"/>
    <property type="evidence" value="ECO:0007669"/>
    <property type="project" value="UniProtKB-UniRule"/>
</dbReference>
<evidence type="ECO:0000256" key="2">
    <source>
        <dbReference type="ARBA" id="ARBA00022679"/>
    </source>
</evidence>
<dbReference type="EMBL" id="JANFYT010000007">
    <property type="protein sequence ID" value="MCQ4813705.1"/>
    <property type="molecule type" value="Genomic_DNA"/>
</dbReference>
<keyword evidence="1 7" id="KW-0597">Phosphoprotein</keyword>
<keyword evidence="5 7" id="KW-0067">ATP-binding</keyword>
<proteinExistence type="inferred from homology"/>
<dbReference type="NCBIfam" id="TIGR03705">
    <property type="entry name" value="poly_P_kin"/>
    <property type="match status" value="1"/>
</dbReference>
<dbReference type="SUPFAM" id="SSF143724">
    <property type="entry name" value="PHP14-like"/>
    <property type="match status" value="1"/>
</dbReference>
<feature type="active site" description="Phosphohistidine intermediate" evidence="7">
    <location>
        <position position="431"/>
    </location>
</feature>
<name>A0AAW5JYS8_9BACT</name>
<evidence type="ECO:0000256" key="7">
    <source>
        <dbReference type="HAMAP-Rule" id="MF_00347"/>
    </source>
</evidence>
<dbReference type="Proteomes" id="UP001205919">
    <property type="component" value="Unassembled WGS sequence"/>
</dbReference>
<dbReference type="PROSITE" id="PS50035">
    <property type="entry name" value="PLD"/>
    <property type="match status" value="1"/>
</dbReference>
<keyword evidence="4 7" id="KW-0418">Kinase</keyword>
<dbReference type="Gene3D" id="1.20.58.310">
    <property type="entry name" value="Polyphosphate kinase N-terminal domain"/>
    <property type="match status" value="1"/>
</dbReference>